<evidence type="ECO:0000313" key="6">
    <source>
        <dbReference type="EMBL" id="ESS64600.1"/>
    </source>
</evidence>
<keyword evidence="2" id="KW-0175">Coiled coil</keyword>
<dbReference type="Pfam" id="PF13923">
    <property type="entry name" value="zf-C3HC4_2"/>
    <property type="match status" value="1"/>
</dbReference>
<reference evidence="6 7" key="1">
    <citation type="journal article" date="2014" name="Genome Announc.">
        <title>Trypanosoma cruzi Clone Dm28c Draft Genome Sequence.</title>
        <authorList>
            <person name="Grisard E.C."/>
            <person name="Teixeira S.M."/>
            <person name="de Almeida L.G."/>
            <person name="Stoco P.H."/>
            <person name="Gerber A.L."/>
            <person name="Talavera-Lopez C."/>
            <person name="Lima O.C."/>
            <person name="Andersson B."/>
            <person name="de Vasconcelos A.T."/>
        </authorList>
    </citation>
    <scope>NUCLEOTIDE SEQUENCE [LARGE SCALE GENOMIC DNA]</scope>
    <source>
        <strain evidence="6 7">Dm28c</strain>
    </source>
</reference>
<evidence type="ECO:0000256" key="1">
    <source>
        <dbReference type="PROSITE-ProRule" id="PRU00175"/>
    </source>
</evidence>
<sequence length="451" mass="51952">MWCVSMRVNQRMHAISILFIVFCCFYVCFLLLVSFSLLLLFLPLLPAHTNRMPKKTGGKKKGQSSPDGSEPRKRKNNKKATMEPRDVDEMQKLQELLGDEEQPLGVSNKSLEGLLSLRQPQELAVRLAQSLSSLRARLAELELEKLNRGSGAPGLSNIVARRAQEKAEKLELEIQKTERVTRRLKIISNLVGQIIRLREKTLTETHTAMETEVQSLQEKIRVNEELIRERFVSRVNMLHRYWLWRTLQELGDQTVGWTFEEELARGPRYRTLGVQNNIVSETLEQQLSWLLVFAEKEKIFREHVRRLEILVEELTDINDALEEALTCRVCGLLFEDPVLFWPCGHVFCLVCFDTLSIAPSLFRCPTCGSMGSEGYVHNLLIAESVAKWMFKDAGYGDIHGALSLIRLHLSKFRKEVISSRVAQLHQQLTEARQKETKVEELSQMDITYRDF</sequence>
<accession>V5AUY7</accession>
<feature type="compositionally biased region" description="Basic residues" evidence="3">
    <location>
        <begin position="51"/>
        <end position="62"/>
    </location>
</feature>
<dbReference type="InterPro" id="IPR001841">
    <property type="entry name" value="Znf_RING"/>
</dbReference>
<keyword evidence="4" id="KW-0812">Transmembrane</keyword>
<dbReference type="OrthoDB" id="5330228at2759"/>
<comment type="caution">
    <text evidence="6">The sequence shown here is derived from an EMBL/GenBank/DDBJ whole genome shotgun (WGS) entry which is preliminary data.</text>
</comment>
<name>V5AUY7_TRYCR</name>
<protein>
    <recommendedName>
        <fullName evidence="5">RING-type domain-containing protein</fullName>
    </recommendedName>
</protein>
<organism evidence="6 7">
    <name type="scientific">Trypanosoma cruzi Dm28c</name>
    <dbReference type="NCBI Taxonomy" id="1416333"/>
    <lineage>
        <taxon>Eukaryota</taxon>
        <taxon>Discoba</taxon>
        <taxon>Euglenozoa</taxon>
        <taxon>Kinetoplastea</taxon>
        <taxon>Metakinetoplastina</taxon>
        <taxon>Trypanosomatida</taxon>
        <taxon>Trypanosomatidae</taxon>
        <taxon>Trypanosoma</taxon>
        <taxon>Schizotrypanum</taxon>
    </lineage>
</organism>
<evidence type="ECO:0000256" key="4">
    <source>
        <dbReference type="SAM" id="Phobius"/>
    </source>
</evidence>
<feature type="transmembrane region" description="Helical" evidence="4">
    <location>
        <begin position="12"/>
        <end position="45"/>
    </location>
</feature>
<feature type="coiled-coil region" evidence="2">
    <location>
        <begin position="414"/>
        <end position="444"/>
    </location>
</feature>
<dbReference type="GO" id="GO:0008270">
    <property type="term" value="F:zinc ion binding"/>
    <property type="evidence" value="ECO:0007669"/>
    <property type="project" value="UniProtKB-KW"/>
</dbReference>
<feature type="domain" description="RING-type" evidence="5">
    <location>
        <begin position="327"/>
        <end position="367"/>
    </location>
</feature>
<dbReference type="PROSITE" id="PS50089">
    <property type="entry name" value="ZF_RING_2"/>
    <property type="match status" value="1"/>
</dbReference>
<dbReference type="SUPFAM" id="SSF57850">
    <property type="entry name" value="RING/U-box"/>
    <property type="match status" value="1"/>
</dbReference>
<gene>
    <name evidence="6" type="ORF">TCDM_07286</name>
</gene>
<dbReference type="EMBL" id="AYLP01000085">
    <property type="protein sequence ID" value="ESS64600.1"/>
    <property type="molecule type" value="Genomic_DNA"/>
</dbReference>
<feature type="region of interest" description="Disordered" evidence="3">
    <location>
        <begin position="51"/>
        <end position="87"/>
    </location>
</feature>
<evidence type="ECO:0000259" key="5">
    <source>
        <dbReference type="PROSITE" id="PS50089"/>
    </source>
</evidence>
<feature type="coiled-coil region" evidence="2">
    <location>
        <begin position="124"/>
        <end position="219"/>
    </location>
</feature>
<evidence type="ECO:0000256" key="2">
    <source>
        <dbReference type="SAM" id="Coils"/>
    </source>
</evidence>
<dbReference type="AlphaFoldDB" id="V5AUY7"/>
<dbReference type="Proteomes" id="UP000017861">
    <property type="component" value="Unassembled WGS sequence"/>
</dbReference>
<proteinExistence type="predicted"/>
<dbReference type="VEuPathDB" id="TriTrypDB:TCDM_07286"/>
<keyword evidence="4" id="KW-1133">Transmembrane helix</keyword>
<keyword evidence="1" id="KW-0862">Zinc</keyword>
<evidence type="ECO:0000313" key="7">
    <source>
        <dbReference type="Proteomes" id="UP000017861"/>
    </source>
</evidence>
<keyword evidence="1" id="KW-0479">Metal-binding</keyword>
<evidence type="ECO:0000256" key="3">
    <source>
        <dbReference type="SAM" id="MobiDB-lite"/>
    </source>
</evidence>
<dbReference type="InterPro" id="IPR013083">
    <property type="entry name" value="Znf_RING/FYVE/PHD"/>
</dbReference>
<keyword evidence="4" id="KW-0472">Membrane</keyword>
<dbReference type="Gene3D" id="3.30.40.10">
    <property type="entry name" value="Zinc/RING finger domain, C3HC4 (zinc finger)"/>
    <property type="match status" value="1"/>
</dbReference>
<keyword evidence="1" id="KW-0863">Zinc-finger</keyword>